<reference evidence="3" key="1">
    <citation type="submission" date="2016-11" db="EMBL/GenBank/DDBJ databases">
        <authorList>
            <person name="Varghese N."/>
            <person name="Submissions S."/>
        </authorList>
    </citation>
    <scope>NUCLEOTIDE SEQUENCE [LARGE SCALE GENOMIC DNA]</scope>
    <source>
        <strain evidence="3">DSM 15292</strain>
    </source>
</reference>
<feature type="domain" description="Lipid/polyisoprenoid-binding YceI-like" evidence="1">
    <location>
        <begin position="38"/>
        <end position="201"/>
    </location>
</feature>
<dbReference type="SUPFAM" id="SSF101874">
    <property type="entry name" value="YceI-like"/>
    <property type="match status" value="1"/>
</dbReference>
<accession>A0A1N6G733</accession>
<evidence type="ECO:0000259" key="1">
    <source>
        <dbReference type="Pfam" id="PF04264"/>
    </source>
</evidence>
<dbReference type="EMBL" id="FSRC01000002">
    <property type="protein sequence ID" value="SIO03307.1"/>
    <property type="molecule type" value="Genomic_DNA"/>
</dbReference>
<protein>
    <submittedName>
        <fullName evidence="2">YceI-like domain-containing protein</fullName>
    </submittedName>
</protein>
<keyword evidence="3" id="KW-1185">Reference proteome</keyword>
<proteinExistence type="predicted"/>
<dbReference type="AlphaFoldDB" id="A0A1N6G733"/>
<dbReference type="Gene3D" id="2.40.128.110">
    <property type="entry name" value="Lipid/polyisoprenoid-binding, YceI-like"/>
    <property type="match status" value="1"/>
</dbReference>
<dbReference type="Proteomes" id="UP000185221">
    <property type="component" value="Unassembled WGS sequence"/>
</dbReference>
<sequence length="206" mass="22494">MCRFELKPNHYIFMDLHRNFNGVIATILFLLLAVQSTAQTKFSFSELKEMKVSGTSTIHDWEMVAEKGVSATASMSLENGQLKGIFCLKVELKAESLKSGNKGMDNNAYKALVTDKHPTISFELVGPAQINGNKISANGKMTISGTSQTIPMVVAYQVNGSKVTFSGTKEIKFTDYKIDPPKAVFGTIKTGNELTLSFDIALTQAP</sequence>
<organism evidence="2 3">
    <name type="scientific">Algoriphagus halophilus</name>
    <dbReference type="NCBI Taxonomy" id="226505"/>
    <lineage>
        <taxon>Bacteria</taxon>
        <taxon>Pseudomonadati</taxon>
        <taxon>Bacteroidota</taxon>
        <taxon>Cytophagia</taxon>
        <taxon>Cytophagales</taxon>
        <taxon>Cyclobacteriaceae</taxon>
        <taxon>Algoriphagus</taxon>
    </lineage>
</organism>
<evidence type="ECO:0000313" key="2">
    <source>
        <dbReference type="EMBL" id="SIO03307.1"/>
    </source>
</evidence>
<name>A0A1N6G733_9BACT</name>
<dbReference type="InterPro" id="IPR036761">
    <property type="entry name" value="TTHA0802/YceI-like_sf"/>
</dbReference>
<evidence type="ECO:0000313" key="3">
    <source>
        <dbReference type="Proteomes" id="UP000185221"/>
    </source>
</evidence>
<dbReference type="Pfam" id="PF04264">
    <property type="entry name" value="YceI"/>
    <property type="match status" value="1"/>
</dbReference>
<dbReference type="InterPro" id="IPR007372">
    <property type="entry name" value="Lipid/polyisoprenoid-bd_YceI"/>
</dbReference>
<gene>
    <name evidence="2" type="ORF">SAMN05444394_3018</name>
</gene>
<dbReference type="STRING" id="226505.SAMN05444394_3018"/>